<sequence>MAENVFLRIGEAARHSGVSAANIRFYEKQGLLPAAQRQDNAYRSYSSADVHRLRFIRMCRAMDMSLHEVRTLLDLNWDSPQDCRAATATVADHLGHVRQRLAELQLLEQELSALHQRCNGDGSARCALISALHRHAEEDSWQQLEKDAAAKRHV</sequence>
<dbReference type="Pfam" id="PF13411">
    <property type="entry name" value="MerR_1"/>
    <property type="match status" value="1"/>
</dbReference>
<proteinExistence type="predicted"/>
<protein>
    <submittedName>
        <fullName evidence="3">MerR family transcriptional regulator</fullName>
    </submittedName>
</protein>
<feature type="domain" description="HTH merR-type" evidence="2">
    <location>
        <begin position="6"/>
        <end position="75"/>
    </location>
</feature>
<dbReference type="InterPro" id="IPR009061">
    <property type="entry name" value="DNA-bd_dom_put_sf"/>
</dbReference>
<dbReference type="SUPFAM" id="SSF46955">
    <property type="entry name" value="Putative DNA-binding domain"/>
    <property type="match status" value="1"/>
</dbReference>
<dbReference type="RefSeq" id="WP_377722956.1">
    <property type="nucleotide sequence ID" value="NZ_JBHSEW010000001.1"/>
</dbReference>
<dbReference type="PANTHER" id="PTHR30204:SF92">
    <property type="entry name" value="HTH-TYPE TRANSCRIPTIONAL REGULATOR ZNTR"/>
    <property type="match status" value="1"/>
</dbReference>
<dbReference type="PROSITE" id="PS00552">
    <property type="entry name" value="HTH_MERR_1"/>
    <property type="match status" value="1"/>
</dbReference>
<dbReference type="Proteomes" id="UP001595967">
    <property type="component" value="Unassembled WGS sequence"/>
</dbReference>
<dbReference type="EMBL" id="JBHSEW010000001">
    <property type="protein sequence ID" value="MFC4620671.1"/>
    <property type="molecule type" value="Genomic_DNA"/>
</dbReference>
<comment type="caution">
    <text evidence="3">The sequence shown here is derived from an EMBL/GenBank/DDBJ whole genome shotgun (WGS) entry which is preliminary data.</text>
</comment>
<dbReference type="PRINTS" id="PR00040">
    <property type="entry name" value="HTHMERR"/>
</dbReference>
<dbReference type="InterPro" id="IPR000551">
    <property type="entry name" value="MerR-type_HTH_dom"/>
</dbReference>
<keyword evidence="1" id="KW-0238">DNA-binding</keyword>
<evidence type="ECO:0000313" key="3">
    <source>
        <dbReference type="EMBL" id="MFC4620671.1"/>
    </source>
</evidence>
<keyword evidence="4" id="KW-1185">Reference proteome</keyword>
<reference evidence="4" key="1">
    <citation type="journal article" date="2019" name="Int. J. Syst. Evol. Microbiol.">
        <title>The Global Catalogue of Microorganisms (GCM) 10K type strain sequencing project: providing services to taxonomists for standard genome sequencing and annotation.</title>
        <authorList>
            <consortium name="The Broad Institute Genomics Platform"/>
            <consortium name="The Broad Institute Genome Sequencing Center for Infectious Disease"/>
            <person name="Wu L."/>
            <person name="Ma J."/>
        </authorList>
    </citation>
    <scope>NUCLEOTIDE SEQUENCE [LARGE SCALE GENOMIC DNA]</scope>
    <source>
        <strain evidence="4">JCM 11650</strain>
    </source>
</reference>
<evidence type="ECO:0000313" key="4">
    <source>
        <dbReference type="Proteomes" id="UP001595967"/>
    </source>
</evidence>
<organism evidence="3 4">
    <name type="scientific">Comamonas nitrativorans</name>
    <dbReference type="NCBI Taxonomy" id="108437"/>
    <lineage>
        <taxon>Bacteria</taxon>
        <taxon>Pseudomonadati</taxon>
        <taxon>Pseudomonadota</taxon>
        <taxon>Betaproteobacteria</taxon>
        <taxon>Burkholderiales</taxon>
        <taxon>Comamonadaceae</taxon>
        <taxon>Comamonas</taxon>
    </lineage>
</organism>
<dbReference type="Gene3D" id="1.10.1660.10">
    <property type="match status" value="1"/>
</dbReference>
<evidence type="ECO:0000256" key="1">
    <source>
        <dbReference type="ARBA" id="ARBA00023125"/>
    </source>
</evidence>
<name>A0ABV9GUS7_9BURK</name>
<dbReference type="PANTHER" id="PTHR30204">
    <property type="entry name" value="REDOX-CYCLING DRUG-SENSING TRANSCRIPTIONAL ACTIVATOR SOXR"/>
    <property type="match status" value="1"/>
</dbReference>
<evidence type="ECO:0000259" key="2">
    <source>
        <dbReference type="PROSITE" id="PS50937"/>
    </source>
</evidence>
<gene>
    <name evidence="3" type="ORF">ACFO3A_00375</name>
</gene>
<accession>A0ABV9GUS7</accession>
<dbReference type="InterPro" id="IPR047057">
    <property type="entry name" value="MerR_fam"/>
</dbReference>
<dbReference type="SMART" id="SM00422">
    <property type="entry name" value="HTH_MERR"/>
    <property type="match status" value="1"/>
</dbReference>
<dbReference type="PROSITE" id="PS50937">
    <property type="entry name" value="HTH_MERR_2"/>
    <property type="match status" value="1"/>
</dbReference>